<feature type="transmembrane region" description="Helical" evidence="7">
    <location>
        <begin position="137"/>
        <end position="162"/>
    </location>
</feature>
<evidence type="ECO:0000256" key="6">
    <source>
        <dbReference type="ARBA" id="ARBA00023136"/>
    </source>
</evidence>
<evidence type="ECO:0000259" key="8">
    <source>
        <dbReference type="PROSITE" id="PS50928"/>
    </source>
</evidence>
<keyword evidence="4 7" id="KW-0812">Transmembrane</keyword>
<comment type="subcellular location">
    <subcellularLocation>
        <location evidence="1 7">Cell membrane</location>
        <topology evidence="1 7">Multi-pass membrane protein</topology>
    </subcellularLocation>
</comment>
<evidence type="ECO:0000256" key="5">
    <source>
        <dbReference type="ARBA" id="ARBA00022989"/>
    </source>
</evidence>
<accession>A0A964E461</accession>
<dbReference type="Pfam" id="PF19300">
    <property type="entry name" value="BPD_transp_1_N"/>
    <property type="match status" value="1"/>
</dbReference>
<evidence type="ECO:0000256" key="2">
    <source>
        <dbReference type="ARBA" id="ARBA00022448"/>
    </source>
</evidence>
<comment type="similarity">
    <text evidence="7">Belongs to the binding-protein-dependent transport system permease family.</text>
</comment>
<evidence type="ECO:0000313" key="10">
    <source>
        <dbReference type="Proteomes" id="UP000721844"/>
    </source>
</evidence>
<keyword evidence="3" id="KW-1003">Cell membrane</keyword>
<evidence type="ECO:0000256" key="3">
    <source>
        <dbReference type="ARBA" id="ARBA00022475"/>
    </source>
</evidence>
<organism evidence="9 10">
    <name type="scientific">Acidisoma cellulosilyticum</name>
    <dbReference type="NCBI Taxonomy" id="2802395"/>
    <lineage>
        <taxon>Bacteria</taxon>
        <taxon>Pseudomonadati</taxon>
        <taxon>Pseudomonadota</taxon>
        <taxon>Alphaproteobacteria</taxon>
        <taxon>Acetobacterales</taxon>
        <taxon>Acidocellaceae</taxon>
        <taxon>Acidisoma</taxon>
    </lineage>
</organism>
<dbReference type="Pfam" id="PF00528">
    <property type="entry name" value="BPD_transp_1"/>
    <property type="match status" value="1"/>
</dbReference>
<keyword evidence="5 7" id="KW-1133">Transmembrane helix</keyword>
<dbReference type="CDD" id="cd06261">
    <property type="entry name" value="TM_PBP2"/>
    <property type="match status" value="1"/>
</dbReference>
<comment type="caution">
    <text evidence="9">The sequence shown here is derived from an EMBL/GenBank/DDBJ whole genome shotgun (WGS) entry which is preliminary data.</text>
</comment>
<dbReference type="GO" id="GO:0071916">
    <property type="term" value="F:dipeptide transmembrane transporter activity"/>
    <property type="evidence" value="ECO:0007669"/>
    <property type="project" value="TreeGrafter"/>
</dbReference>
<feature type="transmembrane region" description="Helical" evidence="7">
    <location>
        <begin position="306"/>
        <end position="329"/>
    </location>
</feature>
<dbReference type="EMBL" id="JAESVA010000004">
    <property type="protein sequence ID" value="MCB8881144.1"/>
    <property type="molecule type" value="Genomic_DNA"/>
</dbReference>
<dbReference type="SUPFAM" id="SSF161098">
    <property type="entry name" value="MetI-like"/>
    <property type="match status" value="1"/>
</dbReference>
<reference evidence="9 10" key="1">
    <citation type="journal article" date="2021" name="Microorganisms">
        <title>Acidisoma silvae sp. nov. and Acidisomacellulosilytica sp. nov., Two Acidophilic Bacteria Isolated from Decaying Wood, Hydrolyzing Cellulose and Producing Poly-3-hydroxybutyrate.</title>
        <authorList>
            <person name="Mieszkin S."/>
            <person name="Pouder E."/>
            <person name="Uroz S."/>
            <person name="Simon-Colin C."/>
            <person name="Alain K."/>
        </authorList>
    </citation>
    <scope>NUCLEOTIDE SEQUENCE [LARGE SCALE GENOMIC DNA]</scope>
    <source>
        <strain evidence="9 10">HW T5.17</strain>
    </source>
</reference>
<protein>
    <submittedName>
        <fullName evidence="9">ABC transporter permease</fullName>
    </submittedName>
</protein>
<gene>
    <name evidence="9" type="ORF">ACELLULO517_12930</name>
</gene>
<dbReference type="PANTHER" id="PTHR43163:SF6">
    <property type="entry name" value="DIPEPTIDE TRANSPORT SYSTEM PERMEASE PROTEIN DPPB-RELATED"/>
    <property type="match status" value="1"/>
</dbReference>
<evidence type="ECO:0000256" key="7">
    <source>
        <dbReference type="RuleBase" id="RU363032"/>
    </source>
</evidence>
<dbReference type="InterPro" id="IPR000515">
    <property type="entry name" value="MetI-like"/>
</dbReference>
<evidence type="ECO:0000256" key="1">
    <source>
        <dbReference type="ARBA" id="ARBA00004651"/>
    </source>
</evidence>
<dbReference type="Proteomes" id="UP000721844">
    <property type="component" value="Unassembled WGS sequence"/>
</dbReference>
<evidence type="ECO:0000256" key="4">
    <source>
        <dbReference type="ARBA" id="ARBA00022692"/>
    </source>
</evidence>
<evidence type="ECO:0000313" key="9">
    <source>
        <dbReference type="EMBL" id="MCB8881144.1"/>
    </source>
</evidence>
<name>A0A964E461_9PROT</name>
<dbReference type="InterPro" id="IPR035906">
    <property type="entry name" value="MetI-like_sf"/>
</dbReference>
<feature type="transmembrane region" description="Helical" evidence="7">
    <location>
        <begin position="261"/>
        <end position="283"/>
    </location>
</feature>
<dbReference type="RefSeq" id="WP_227307817.1">
    <property type="nucleotide sequence ID" value="NZ_JAESVA010000004.1"/>
</dbReference>
<dbReference type="PANTHER" id="PTHR43163">
    <property type="entry name" value="DIPEPTIDE TRANSPORT SYSTEM PERMEASE PROTEIN DPPB-RELATED"/>
    <property type="match status" value="1"/>
</dbReference>
<feature type="transmembrane region" description="Helical" evidence="7">
    <location>
        <begin position="104"/>
        <end position="125"/>
    </location>
</feature>
<keyword evidence="10" id="KW-1185">Reference proteome</keyword>
<keyword evidence="2 7" id="KW-0813">Transport</keyword>
<dbReference type="Gene3D" id="1.10.3720.10">
    <property type="entry name" value="MetI-like"/>
    <property type="match status" value="1"/>
</dbReference>
<feature type="transmembrane region" description="Helical" evidence="7">
    <location>
        <begin position="12"/>
        <end position="33"/>
    </location>
</feature>
<dbReference type="GO" id="GO:0005886">
    <property type="term" value="C:plasma membrane"/>
    <property type="evidence" value="ECO:0007669"/>
    <property type="project" value="UniProtKB-SubCell"/>
</dbReference>
<sequence>MIRFLRIAGKRLLGAVPSLIGVIIVTFLLSHALPGDPAVLFAGPAADAASVAQVRAHLGLDHSLPQQFLTYIWQLAHGDLGQSLTTGQPVMTDLVQRLPASLELTLVALIFAIGVAVPLGIWAATRPNSWIDHLCRGTVTVAAAFPTFFIALLLVYVFYFLIPLAPEPVGRLNDVYFDAPTTITGFYLIDSLLEGDWQTFGGALAQIILPAISLGLFALAPIARITRAAMLQTLASDHVRTARALGLSRHRILITYALRNAMLPVVNVLGMVFSFVLGSNVLIEDVYGWPGVGAYAVKAVISSDYAAVQGFILMMAVLYILLNLVVDLLSMMVDPRVRFEG</sequence>
<keyword evidence="6 7" id="KW-0472">Membrane</keyword>
<dbReference type="InterPro" id="IPR045621">
    <property type="entry name" value="BPD_transp_1_N"/>
</dbReference>
<proteinExistence type="inferred from homology"/>
<feature type="transmembrane region" description="Helical" evidence="7">
    <location>
        <begin position="203"/>
        <end position="223"/>
    </location>
</feature>
<dbReference type="PROSITE" id="PS50928">
    <property type="entry name" value="ABC_TM1"/>
    <property type="match status" value="1"/>
</dbReference>
<feature type="domain" description="ABC transmembrane type-1" evidence="8">
    <location>
        <begin position="98"/>
        <end position="330"/>
    </location>
</feature>
<dbReference type="AlphaFoldDB" id="A0A964E461"/>